<feature type="domain" description="Response regulatory" evidence="2">
    <location>
        <begin position="1"/>
        <end position="110"/>
    </location>
</feature>
<dbReference type="SUPFAM" id="SSF52172">
    <property type="entry name" value="CheY-like"/>
    <property type="match status" value="1"/>
</dbReference>
<dbReference type="EMBL" id="BJYS01000015">
    <property type="protein sequence ID" value="GEO04506.1"/>
    <property type="molecule type" value="Genomic_DNA"/>
</dbReference>
<proteinExistence type="predicted"/>
<comment type="caution">
    <text evidence="3">The sequence shown here is derived from an EMBL/GenBank/DDBJ whole genome shotgun (WGS) entry which is preliminary data.</text>
</comment>
<dbReference type="PANTHER" id="PTHR44520:SF2">
    <property type="entry name" value="RESPONSE REGULATOR RCP1"/>
    <property type="match status" value="1"/>
</dbReference>
<dbReference type="InterPro" id="IPR001789">
    <property type="entry name" value="Sig_transdc_resp-reg_receiver"/>
</dbReference>
<sequence length="121" mass="13472">MLKMQKAVDEVITFYEAKEALVAIQAGLEQNDLPSLILLDLNMPLMDGWEFLEALTPLEEKLKDKVQIFILTSSVDPADEKKSQTYSLVSGFIPKPLSAESVNLMMQQLNVNPADSDTTKV</sequence>
<accession>A0A512AXQ9</accession>
<evidence type="ECO:0000256" key="1">
    <source>
        <dbReference type="PROSITE-ProRule" id="PRU00169"/>
    </source>
</evidence>
<dbReference type="Gene3D" id="3.40.50.2300">
    <property type="match status" value="1"/>
</dbReference>
<keyword evidence="4" id="KW-1185">Reference proteome</keyword>
<dbReference type="GO" id="GO:0000160">
    <property type="term" value="P:phosphorelay signal transduction system"/>
    <property type="evidence" value="ECO:0007669"/>
    <property type="project" value="InterPro"/>
</dbReference>
<dbReference type="AlphaFoldDB" id="A0A512AXQ9"/>
<evidence type="ECO:0000259" key="2">
    <source>
        <dbReference type="PROSITE" id="PS50110"/>
    </source>
</evidence>
<reference evidence="3 4" key="1">
    <citation type="submission" date="2019-07" db="EMBL/GenBank/DDBJ databases">
        <title>Whole genome shotgun sequence of Adhaeribacter aerolatus NBRC 106133.</title>
        <authorList>
            <person name="Hosoyama A."/>
            <person name="Uohara A."/>
            <person name="Ohji S."/>
            <person name="Ichikawa N."/>
        </authorList>
    </citation>
    <scope>NUCLEOTIDE SEQUENCE [LARGE SCALE GENOMIC DNA]</scope>
    <source>
        <strain evidence="3 4">NBRC 106133</strain>
    </source>
</reference>
<dbReference type="InterPro" id="IPR052893">
    <property type="entry name" value="TCS_response_regulator"/>
</dbReference>
<dbReference type="Pfam" id="PF00072">
    <property type="entry name" value="Response_reg"/>
    <property type="match status" value="1"/>
</dbReference>
<dbReference type="PANTHER" id="PTHR44520">
    <property type="entry name" value="RESPONSE REGULATOR RCP1-RELATED"/>
    <property type="match status" value="1"/>
</dbReference>
<evidence type="ECO:0000313" key="3">
    <source>
        <dbReference type="EMBL" id="GEO04506.1"/>
    </source>
</evidence>
<keyword evidence="1" id="KW-0597">Phosphoprotein</keyword>
<protein>
    <submittedName>
        <fullName evidence="3">Response regulator</fullName>
    </submittedName>
</protein>
<dbReference type="PROSITE" id="PS50110">
    <property type="entry name" value="RESPONSE_REGULATORY"/>
    <property type="match status" value="1"/>
</dbReference>
<organism evidence="3 4">
    <name type="scientific">Adhaeribacter aerolatus</name>
    <dbReference type="NCBI Taxonomy" id="670289"/>
    <lineage>
        <taxon>Bacteria</taxon>
        <taxon>Pseudomonadati</taxon>
        <taxon>Bacteroidota</taxon>
        <taxon>Cytophagia</taxon>
        <taxon>Cytophagales</taxon>
        <taxon>Hymenobacteraceae</taxon>
        <taxon>Adhaeribacter</taxon>
    </lineage>
</organism>
<dbReference type="InterPro" id="IPR011006">
    <property type="entry name" value="CheY-like_superfamily"/>
</dbReference>
<evidence type="ECO:0000313" key="4">
    <source>
        <dbReference type="Proteomes" id="UP000321532"/>
    </source>
</evidence>
<feature type="modified residue" description="4-aspartylphosphate" evidence="1">
    <location>
        <position position="40"/>
    </location>
</feature>
<name>A0A512AXQ9_9BACT</name>
<dbReference type="Proteomes" id="UP000321532">
    <property type="component" value="Unassembled WGS sequence"/>
</dbReference>
<gene>
    <name evidence="3" type="ORF">AAE02nite_21700</name>
</gene>